<protein>
    <recommendedName>
        <fullName evidence="3">BTB domain-containing protein</fullName>
    </recommendedName>
</protein>
<dbReference type="Proteomes" id="UP000326939">
    <property type="component" value="Chromosome 5"/>
</dbReference>
<dbReference type="Gene3D" id="3.30.710.10">
    <property type="entry name" value="Potassium Channel Kv1.1, Chain A"/>
    <property type="match status" value="1"/>
</dbReference>
<keyword evidence="5" id="KW-1185">Reference proteome</keyword>
<sequence>MFTNEMSESSSSEVFLRDMSPEAFKVMLEFMYSGELILEGSVEFGTLLLQALLLADQFGVTLLYQECYKTLLECLTEDSVGPILRALSSIPSCKLIEETCEMKFAMHFDYCTTTSLDFILLDETNFSNIIQHQDLTVTSEERVLNAIFMWCMRGKELCGWEVVAELLALSTPELLFGDRLQSLNNLFPSVRFPLMPYDLLKKLGQSNLCRHVPIFDDLVREGISYVEFGSLRPGNDQK</sequence>
<comment type="function">
    <text evidence="1">May act as a substrate-specific adapter of an E3 ubiquitin-protein ligase complex (CUL3-RBX1-BTB) which mediates the ubiquitination and subsequent proteasomal degradation of target proteins.</text>
</comment>
<dbReference type="SUPFAM" id="SSF54695">
    <property type="entry name" value="POZ domain"/>
    <property type="match status" value="1"/>
</dbReference>
<dbReference type="Pfam" id="PF00651">
    <property type="entry name" value="BTB"/>
    <property type="match status" value="1"/>
</dbReference>
<name>A0A5N5MS57_9ROSI</name>
<evidence type="ECO:0000256" key="2">
    <source>
        <dbReference type="ARBA" id="ARBA00004906"/>
    </source>
</evidence>
<proteinExistence type="predicted"/>
<dbReference type="InterPro" id="IPR000210">
    <property type="entry name" value="BTB/POZ_dom"/>
</dbReference>
<comment type="pathway">
    <text evidence="2">Protein modification; protein ubiquitination.</text>
</comment>
<dbReference type="PROSITE" id="PS50097">
    <property type="entry name" value="BTB"/>
    <property type="match status" value="1"/>
</dbReference>
<dbReference type="PANTHER" id="PTHR47457">
    <property type="entry name" value="OS05G0345500 PROTEIN"/>
    <property type="match status" value="1"/>
</dbReference>
<dbReference type="InterPro" id="IPR011705">
    <property type="entry name" value="BACK"/>
</dbReference>
<evidence type="ECO:0000259" key="3">
    <source>
        <dbReference type="PROSITE" id="PS50097"/>
    </source>
</evidence>
<reference evidence="5" key="1">
    <citation type="journal article" date="2019" name="Gigascience">
        <title>De novo genome assembly of the endangered Acer yangbiense, a plant species with extremely small populations endemic to Yunnan Province, China.</title>
        <authorList>
            <person name="Yang J."/>
            <person name="Wariss H.M."/>
            <person name="Tao L."/>
            <person name="Zhang R."/>
            <person name="Yun Q."/>
            <person name="Hollingsworth P."/>
            <person name="Dao Z."/>
            <person name="Luo G."/>
            <person name="Guo H."/>
            <person name="Ma Y."/>
            <person name="Sun W."/>
        </authorList>
    </citation>
    <scope>NUCLEOTIDE SEQUENCE [LARGE SCALE GENOMIC DNA]</scope>
    <source>
        <strain evidence="5">cv. br00</strain>
    </source>
</reference>
<accession>A0A5N5MS57</accession>
<dbReference type="AlphaFoldDB" id="A0A5N5MS57"/>
<evidence type="ECO:0000313" key="4">
    <source>
        <dbReference type="EMBL" id="KAB5557768.1"/>
    </source>
</evidence>
<comment type="caution">
    <text evidence="4">The sequence shown here is derived from an EMBL/GenBank/DDBJ whole genome shotgun (WGS) entry which is preliminary data.</text>
</comment>
<dbReference type="Gene3D" id="1.25.40.420">
    <property type="match status" value="1"/>
</dbReference>
<dbReference type="CDD" id="cd18186">
    <property type="entry name" value="BTB_POZ_ZBTB_KLHL-like"/>
    <property type="match status" value="1"/>
</dbReference>
<evidence type="ECO:0000313" key="5">
    <source>
        <dbReference type="Proteomes" id="UP000326939"/>
    </source>
</evidence>
<dbReference type="Pfam" id="PF07707">
    <property type="entry name" value="BACK"/>
    <property type="match status" value="1"/>
</dbReference>
<organism evidence="4 5">
    <name type="scientific">Salix brachista</name>
    <dbReference type="NCBI Taxonomy" id="2182728"/>
    <lineage>
        <taxon>Eukaryota</taxon>
        <taxon>Viridiplantae</taxon>
        <taxon>Streptophyta</taxon>
        <taxon>Embryophyta</taxon>
        <taxon>Tracheophyta</taxon>
        <taxon>Spermatophyta</taxon>
        <taxon>Magnoliopsida</taxon>
        <taxon>eudicotyledons</taxon>
        <taxon>Gunneridae</taxon>
        <taxon>Pentapetalae</taxon>
        <taxon>rosids</taxon>
        <taxon>fabids</taxon>
        <taxon>Malpighiales</taxon>
        <taxon>Salicaceae</taxon>
        <taxon>Saliceae</taxon>
        <taxon>Salix</taxon>
    </lineage>
</organism>
<dbReference type="PANTHER" id="PTHR47457:SF1">
    <property type="entry name" value="BTB DOMAIN-CONTAINING PROTEIN-RELATED"/>
    <property type="match status" value="1"/>
</dbReference>
<dbReference type="InterPro" id="IPR011333">
    <property type="entry name" value="SKP1/BTB/POZ_sf"/>
</dbReference>
<feature type="domain" description="BTB" evidence="3">
    <location>
        <begin position="1"/>
        <end position="40"/>
    </location>
</feature>
<evidence type="ECO:0000256" key="1">
    <source>
        <dbReference type="ARBA" id="ARBA00002668"/>
    </source>
</evidence>
<dbReference type="SMART" id="SM00875">
    <property type="entry name" value="BACK"/>
    <property type="match status" value="1"/>
</dbReference>
<gene>
    <name evidence="4" type="ORF">DKX38_008677</name>
</gene>
<dbReference type="EMBL" id="VDCV01000005">
    <property type="protein sequence ID" value="KAB5557768.1"/>
    <property type="molecule type" value="Genomic_DNA"/>
</dbReference>